<evidence type="ECO:0000256" key="1">
    <source>
        <dbReference type="ARBA" id="ARBA00010936"/>
    </source>
</evidence>
<dbReference type="GO" id="GO:0046386">
    <property type="term" value="P:deoxyribose phosphate catabolic process"/>
    <property type="evidence" value="ECO:0007669"/>
    <property type="project" value="UniProtKB-UniPathway"/>
</dbReference>
<dbReference type="Proteomes" id="UP000663861">
    <property type="component" value="Unassembled WGS sequence"/>
</dbReference>
<dbReference type="GO" id="GO:0004139">
    <property type="term" value="F:deoxyribose-phosphate aldolase activity"/>
    <property type="evidence" value="ECO:0007669"/>
    <property type="project" value="UniProtKB-EC"/>
</dbReference>
<keyword evidence="8" id="KW-0812">Transmembrane</keyword>
<accession>A0A8H3HJW5</accession>
<organism evidence="10 11">
    <name type="scientific">Rhizoctonia solani</name>
    <dbReference type="NCBI Taxonomy" id="456999"/>
    <lineage>
        <taxon>Eukaryota</taxon>
        <taxon>Fungi</taxon>
        <taxon>Dikarya</taxon>
        <taxon>Basidiomycota</taxon>
        <taxon>Agaricomycotina</taxon>
        <taxon>Agaricomycetes</taxon>
        <taxon>Cantharellales</taxon>
        <taxon>Ceratobasidiaceae</taxon>
        <taxon>Rhizoctonia</taxon>
    </lineage>
</organism>
<dbReference type="PANTHER" id="PTHR10889">
    <property type="entry name" value="DEOXYRIBOSE-PHOSPHATE ALDOLASE"/>
    <property type="match status" value="1"/>
</dbReference>
<dbReference type="NCBIfam" id="TIGR00126">
    <property type="entry name" value="deoC"/>
    <property type="match status" value="1"/>
</dbReference>
<reference evidence="10" key="1">
    <citation type="submission" date="2021-01" db="EMBL/GenBank/DDBJ databases">
        <authorList>
            <person name="Kaushik A."/>
        </authorList>
    </citation>
    <scope>NUCLEOTIDE SEQUENCE</scope>
    <source>
        <strain evidence="10">AG4-RS23</strain>
    </source>
</reference>
<dbReference type="InterPro" id="IPR011343">
    <property type="entry name" value="DeoC"/>
</dbReference>
<protein>
    <recommendedName>
        <fullName evidence="2">deoxyribose-phosphate aldolase</fullName>
        <ecNumber evidence="2">4.1.2.4</ecNumber>
    </recommendedName>
    <alternativeName>
        <fullName evidence="6">2-deoxy-D-ribose 5-phosphate aldolase</fullName>
    </alternativeName>
</protein>
<evidence type="ECO:0000256" key="5">
    <source>
        <dbReference type="ARBA" id="ARBA00023270"/>
    </source>
</evidence>
<dbReference type="InterPro" id="IPR028581">
    <property type="entry name" value="DeoC_typeI"/>
</dbReference>
<dbReference type="Pfam" id="PF01791">
    <property type="entry name" value="DeoC"/>
    <property type="match status" value="1"/>
</dbReference>
<dbReference type="GO" id="GO:0009264">
    <property type="term" value="P:deoxyribonucleotide catabolic process"/>
    <property type="evidence" value="ECO:0007669"/>
    <property type="project" value="InterPro"/>
</dbReference>
<comment type="caution">
    <text evidence="10">The sequence shown here is derived from an EMBL/GenBank/DDBJ whole genome shotgun (WGS) entry which is preliminary data.</text>
</comment>
<keyword evidence="8" id="KW-0472">Membrane</keyword>
<dbReference type="InterPro" id="IPR015797">
    <property type="entry name" value="NUDIX_hydrolase-like_dom_sf"/>
</dbReference>
<evidence type="ECO:0000256" key="7">
    <source>
        <dbReference type="ARBA" id="ARBA00048791"/>
    </source>
</evidence>
<dbReference type="EC" id="4.1.2.4" evidence="2"/>
<keyword evidence="4" id="KW-0456">Lyase</keyword>
<comment type="catalytic activity">
    <reaction evidence="7">
        <text>2-deoxy-D-ribose 5-phosphate = D-glyceraldehyde 3-phosphate + acetaldehyde</text>
        <dbReference type="Rhea" id="RHEA:12821"/>
        <dbReference type="ChEBI" id="CHEBI:15343"/>
        <dbReference type="ChEBI" id="CHEBI:59776"/>
        <dbReference type="ChEBI" id="CHEBI:62877"/>
        <dbReference type="EC" id="4.1.2.4"/>
    </reaction>
</comment>
<evidence type="ECO:0000256" key="8">
    <source>
        <dbReference type="SAM" id="Phobius"/>
    </source>
</evidence>
<evidence type="ECO:0000256" key="4">
    <source>
        <dbReference type="ARBA" id="ARBA00023239"/>
    </source>
</evidence>
<keyword evidence="8" id="KW-1133">Transmembrane helix</keyword>
<dbReference type="AlphaFoldDB" id="A0A8H3HJW5"/>
<evidence type="ECO:0000313" key="11">
    <source>
        <dbReference type="Proteomes" id="UP000663861"/>
    </source>
</evidence>
<dbReference type="SMART" id="SM01133">
    <property type="entry name" value="DeoC"/>
    <property type="match status" value="1"/>
</dbReference>
<dbReference type="InterPro" id="IPR002915">
    <property type="entry name" value="DeoC/FbaB/LacD_aldolase"/>
</dbReference>
<dbReference type="InterPro" id="IPR000086">
    <property type="entry name" value="NUDIX_hydrolase_dom"/>
</dbReference>
<dbReference type="InterPro" id="IPR013785">
    <property type="entry name" value="Aldolase_TIM"/>
</dbReference>
<gene>
    <name evidence="10" type="ORF">RDB_LOCUS159252</name>
</gene>
<dbReference type="Pfam" id="PF00293">
    <property type="entry name" value="NUDIX"/>
    <property type="match status" value="1"/>
</dbReference>
<dbReference type="Gene3D" id="3.20.20.70">
    <property type="entry name" value="Aldolase class I"/>
    <property type="match status" value="1"/>
</dbReference>
<sequence>MSEHQSKGNVIKQLALALNRIRATPPRIISSPPTQPRRASVSLIIHVRPPAHLLARADLLPPTPPTLNDFFRLDWVNHPDSVPELLYIRREGRDGKGAESHVAFPGGRSEEGDEGALYTAMRQTWEEIGLDLADNEWTCVGQLDDREITTSLGKRLLMILSPFVFLHLSPHPPHIDLQEDSQTTVHAIPIGILPPFNKQPRTTFVDIDIASRLAPRNSFARVFVRSLIGNMKFGAVMLPPRTAVAGPAASLASDQDLKLWGLTLGMTLDLVQNMLEKLSTRPVAPTAASAVFLGEGAASMTTRPVAPTAASAVFLGEGAASMTSIFPRFSIPDVNLWIWVFGKRYRDVIRGWEASMAQSGTNDKRINWSGSALNAFYGAVRRALVVVIILRALGLLGALAGLAWWLFHGRLATRIMSNIVKITVSQADIAKMIDLALLQPNMTDDEIRAGLETAKKFKTATACIKPYSIPMAKEVLAGSGVLICPVIGFPHGNSTTKVKVFEATEAVKAVKVFEATEAVKAGGHEIDMVINVGKALSGDWEYVEDEIKQINDAVVAGGAILKVIFENDYLKDEHIIKLCEICTRIGVAFVKTSTGYGFKKQSNGMYSYDGATIPHLALMRKHCPPSVQIKAAGGVKTLDDLLRVRAMGITRVGASAAPAIIAEAGQRGIGETPVEVEVELGGAVSGGGY</sequence>
<dbReference type="PANTHER" id="PTHR10889:SF1">
    <property type="entry name" value="DEOXYRIBOSE-PHOSPHATE ALDOLASE"/>
    <property type="match status" value="1"/>
</dbReference>
<dbReference type="GO" id="GO:0005737">
    <property type="term" value="C:cytoplasm"/>
    <property type="evidence" value="ECO:0007669"/>
    <property type="project" value="InterPro"/>
</dbReference>
<dbReference type="HAMAP" id="MF_00114">
    <property type="entry name" value="DeoC_type1"/>
    <property type="match status" value="1"/>
</dbReference>
<dbReference type="SUPFAM" id="SSF51569">
    <property type="entry name" value="Aldolase"/>
    <property type="match status" value="1"/>
</dbReference>
<evidence type="ECO:0000256" key="2">
    <source>
        <dbReference type="ARBA" id="ARBA00012515"/>
    </source>
</evidence>
<evidence type="ECO:0000313" key="10">
    <source>
        <dbReference type="EMBL" id="CAE6522867.1"/>
    </source>
</evidence>
<keyword evidence="5" id="KW-0704">Schiff base</keyword>
<dbReference type="SUPFAM" id="SSF55811">
    <property type="entry name" value="Nudix"/>
    <property type="match status" value="1"/>
</dbReference>
<feature type="domain" description="Nudix hydrolase" evidence="9">
    <location>
        <begin position="85"/>
        <end position="149"/>
    </location>
</feature>
<dbReference type="CDD" id="cd00959">
    <property type="entry name" value="DeoC"/>
    <property type="match status" value="1"/>
</dbReference>
<keyword evidence="3" id="KW-0963">Cytoplasm</keyword>
<dbReference type="Gene3D" id="3.90.79.10">
    <property type="entry name" value="Nucleoside Triphosphate Pyrophosphohydrolase"/>
    <property type="match status" value="1"/>
</dbReference>
<name>A0A8H3HJW5_9AGAM</name>
<dbReference type="UniPathway" id="UPA00002">
    <property type="reaction ID" value="UER00468"/>
</dbReference>
<feature type="transmembrane region" description="Helical" evidence="8">
    <location>
        <begin position="383"/>
        <end position="407"/>
    </location>
</feature>
<dbReference type="GO" id="GO:0016052">
    <property type="term" value="P:carbohydrate catabolic process"/>
    <property type="evidence" value="ECO:0007669"/>
    <property type="project" value="TreeGrafter"/>
</dbReference>
<evidence type="ECO:0000259" key="9">
    <source>
        <dbReference type="Pfam" id="PF00293"/>
    </source>
</evidence>
<comment type="similarity">
    <text evidence="1">Belongs to the DeoC/FbaB aldolase family. DeoC type 1 subfamily.</text>
</comment>
<proteinExistence type="inferred from homology"/>
<dbReference type="EMBL" id="CAJMWY010004190">
    <property type="protein sequence ID" value="CAE6522867.1"/>
    <property type="molecule type" value="Genomic_DNA"/>
</dbReference>
<evidence type="ECO:0000256" key="3">
    <source>
        <dbReference type="ARBA" id="ARBA00022490"/>
    </source>
</evidence>
<evidence type="ECO:0000256" key="6">
    <source>
        <dbReference type="ARBA" id="ARBA00032755"/>
    </source>
</evidence>